<dbReference type="Pfam" id="PF00582">
    <property type="entry name" value="Usp"/>
    <property type="match status" value="1"/>
</dbReference>
<dbReference type="PANTHER" id="PTHR46268">
    <property type="entry name" value="STRESS RESPONSE PROTEIN NHAX"/>
    <property type="match status" value="1"/>
</dbReference>
<reference evidence="3 4" key="1">
    <citation type="journal article" date="2015" name="Int. J. Syst. Evol. Microbiol.">
        <title>Erythrobacter atlanticus sp. nov., a bacterium from ocean sediment able to degrade polycyclic aromatic hydrocarbons.</title>
        <authorList>
            <person name="Zhuang L."/>
            <person name="Liu Y."/>
            <person name="Wang L."/>
            <person name="Wang W."/>
            <person name="Shao Z."/>
        </authorList>
    </citation>
    <scope>NUCLEOTIDE SEQUENCE [LARGE SCALE GENOMIC DNA]</scope>
    <source>
        <strain evidence="4">s21-N3</strain>
    </source>
</reference>
<sequence length="295" mass="31767">MPNVLTTDKGASSGTSGTVERGDMMKSVLLHIYRDAGQDARLAAAIDIVRNSGGRLICLQSTPWSSYVYAGDLLGVAYLPPEAFQSFREAQEEDRNLIEGRLQREGVEWEWRHEEGSAAQLIAEHANLADLVILSQPKPGESGLGRRAPLAADVAVHIQTPSLVVPSDNKRFASEGAAIVAWNGSPEAGHAVRLALPLLRMASEIHIIGVTGEKETSAPDELVQYLRLHGPETKTHAVPHDETSVADTLVKAASKLDAAYIVLGAYGHSRFRETVFGGVTQEIILHSPIPLVLAH</sequence>
<gene>
    <name evidence="3" type="ORF">CP97_05760</name>
</gene>
<dbReference type="InterPro" id="IPR006016">
    <property type="entry name" value="UspA"/>
</dbReference>
<dbReference type="STRING" id="1648404.CP97_05760"/>
<dbReference type="KEGG" id="ery:CP97_05760"/>
<dbReference type="AlphaFoldDB" id="A0A0H4VJP7"/>
<dbReference type="PANTHER" id="PTHR46268:SF15">
    <property type="entry name" value="UNIVERSAL STRESS PROTEIN HP_0031"/>
    <property type="match status" value="1"/>
</dbReference>
<accession>A0A0H4VJP7</accession>
<reference evidence="4" key="2">
    <citation type="submission" date="2015-04" db="EMBL/GenBank/DDBJ databases">
        <title>The complete genome sequence of Erythrobacter sp. s21-N3.</title>
        <authorList>
            <person name="Zhuang L."/>
            <person name="Liu Y."/>
            <person name="Shao Z."/>
        </authorList>
    </citation>
    <scope>NUCLEOTIDE SEQUENCE [LARGE SCALE GENOMIC DNA]</scope>
    <source>
        <strain evidence="4">s21-N3</strain>
    </source>
</reference>
<evidence type="ECO:0000259" key="2">
    <source>
        <dbReference type="Pfam" id="PF00582"/>
    </source>
</evidence>
<evidence type="ECO:0000313" key="4">
    <source>
        <dbReference type="Proteomes" id="UP000059113"/>
    </source>
</evidence>
<dbReference type="EMBL" id="CP011310">
    <property type="protein sequence ID" value="AKQ43209.2"/>
    <property type="molecule type" value="Genomic_DNA"/>
</dbReference>
<dbReference type="Gene3D" id="3.40.50.12370">
    <property type="match status" value="1"/>
</dbReference>
<dbReference type="SUPFAM" id="SSF52402">
    <property type="entry name" value="Adenine nucleotide alpha hydrolases-like"/>
    <property type="match status" value="2"/>
</dbReference>
<organism evidence="3 4">
    <name type="scientific">Aurantiacibacter atlanticus</name>
    <dbReference type="NCBI Taxonomy" id="1648404"/>
    <lineage>
        <taxon>Bacteria</taxon>
        <taxon>Pseudomonadati</taxon>
        <taxon>Pseudomonadota</taxon>
        <taxon>Alphaproteobacteria</taxon>
        <taxon>Sphingomonadales</taxon>
        <taxon>Erythrobacteraceae</taxon>
        <taxon>Aurantiacibacter</taxon>
    </lineage>
</organism>
<evidence type="ECO:0000256" key="1">
    <source>
        <dbReference type="ARBA" id="ARBA00008791"/>
    </source>
</evidence>
<name>A0A0H4VJP7_9SPHN</name>
<keyword evidence="4" id="KW-1185">Reference proteome</keyword>
<feature type="domain" description="UspA" evidence="2">
    <location>
        <begin position="180"/>
        <end position="293"/>
    </location>
</feature>
<evidence type="ECO:0000313" key="3">
    <source>
        <dbReference type="EMBL" id="AKQ43209.2"/>
    </source>
</evidence>
<proteinExistence type="inferred from homology"/>
<protein>
    <recommendedName>
        <fullName evidence="2">UspA domain-containing protein</fullName>
    </recommendedName>
</protein>
<dbReference type="CDD" id="cd00293">
    <property type="entry name" value="USP-like"/>
    <property type="match status" value="1"/>
</dbReference>
<dbReference type="Proteomes" id="UP000059113">
    <property type="component" value="Chromosome"/>
</dbReference>
<comment type="similarity">
    <text evidence="1">Belongs to the universal stress protein A family.</text>
</comment>